<comment type="caution">
    <text evidence="1">The sequence shown here is derived from an EMBL/GenBank/DDBJ whole genome shotgun (WGS) entry which is preliminary data.</text>
</comment>
<reference evidence="1 2" key="1">
    <citation type="submission" date="2018-02" db="EMBL/GenBank/DDBJ databases">
        <title>Comparative genomes isolates from brazilian mangrove.</title>
        <authorList>
            <person name="Araujo J.E."/>
            <person name="Taketani R.G."/>
            <person name="Silva M.C.P."/>
            <person name="Loureco M.V."/>
            <person name="Andreote F.D."/>
        </authorList>
    </citation>
    <scope>NUCLEOTIDE SEQUENCE [LARGE SCALE GENOMIC DNA]</scope>
    <source>
        <strain evidence="1 2">Hex-1 MGV</strain>
    </source>
</reference>
<organism evidence="1 2">
    <name type="scientific">Blastopirellula marina</name>
    <dbReference type="NCBI Taxonomy" id="124"/>
    <lineage>
        <taxon>Bacteria</taxon>
        <taxon>Pseudomonadati</taxon>
        <taxon>Planctomycetota</taxon>
        <taxon>Planctomycetia</taxon>
        <taxon>Pirellulales</taxon>
        <taxon>Pirellulaceae</taxon>
        <taxon>Blastopirellula</taxon>
    </lineage>
</organism>
<sequence>MSQLYGDCRSRSLFHHVTQRPTLHFGCLVLNQEFQEKAFAMRFQLSVLLLGMVFVGVGCEPIETLDSPKPASTTRETQTTADWKDAKQVQQDVRQIMTATFEGDVDTIVSFTHDHVLGIVDDPELIREAMEGVMAKLQKSGVKLEEFDFTEEPHFLESAQSHFVVVPTLTIMTIDGNRVGAIGYQFGEKKKSETKWKYIEGRRVNEQTVQEMFPEFPSDYQFPESEMGLE</sequence>
<accession>A0A2S8FFP9</accession>
<proteinExistence type="predicted"/>
<evidence type="ECO:0000313" key="2">
    <source>
        <dbReference type="Proteomes" id="UP000238322"/>
    </source>
</evidence>
<dbReference type="EMBL" id="PUHY01000013">
    <property type="protein sequence ID" value="PQO30900.1"/>
    <property type="molecule type" value="Genomic_DNA"/>
</dbReference>
<evidence type="ECO:0000313" key="1">
    <source>
        <dbReference type="EMBL" id="PQO30900.1"/>
    </source>
</evidence>
<dbReference type="AlphaFoldDB" id="A0A2S8FFP9"/>
<name>A0A2S8FFP9_9BACT</name>
<dbReference type="Proteomes" id="UP000238322">
    <property type="component" value="Unassembled WGS sequence"/>
</dbReference>
<protein>
    <submittedName>
        <fullName evidence="1">Uncharacterized protein</fullName>
    </submittedName>
</protein>
<gene>
    <name evidence="1" type="ORF">C5Y83_22100</name>
</gene>